<organism evidence="2 3">
    <name type="scientific">Amniculicola lignicola CBS 123094</name>
    <dbReference type="NCBI Taxonomy" id="1392246"/>
    <lineage>
        <taxon>Eukaryota</taxon>
        <taxon>Fungi</taxon>
        <taxon>Dikarya</taxon>
        <taxon>Ascomycota</taxon>
        <taxon>Pezizomycotina</taxon>
        <taxon>Dothideomycetes</taxon>
        <taxon>Pleosporomycetidae</taxon>
        <taxon>Pleosporales</taxon>
        <taxon>Amniculicolaceae</taxon>
        <taxon>Amniculicola</taxon>
    </lineage>
</organism>
<dbReference type="Gene3D" id="3.40.50.1820">
    <property type="entry name" value="alpha/beta hydrolase"/>
    <property type="match status" value="1"/>
</dbReference>
<keyword evidence="2" id="KW-0378">Hydrolase</keyword>
<dbReference type="PANTHER" id="PTHR37017">
    <property type="entry name" value="AB HYDROLASE-1 DOMAIN-CONTAINING PROTEIN-RELATED"/>
    <property type="match status" value="1"/>
</dbReference>
<dbReference type="EMBL" id="ML977557">
    <property type="protein sequence ID" value="KAF2007546.1"/>
    <property type="molecule type" value="Genomic_DNA"/>
</dbReference>
<keyword evidence="3" id="KW-1185">Reference proteome</keyword>
<gene>
    <name evidence="2" type="ORF">P154DRAFT_614873</name>
</gene>
<proteinExistence type="predicted"/>
<dbReference type="InterPro" id="IPR000073">
    <property type="entry name" value="AB_hydrolase_1"/>
</dbReference>
<dbReference type="Pfam" id="PF12697">
    <property type="entry name" value="Abhydrolase_6"/>
    <property type="match status" value="1"/>
</dbReference>
<dbReference type="PANTHER" id="PTHR37017:SF11">
    <property type="entry name" value="ESTERASE_LIPASE_THIOESTERASE DOMAIN-CONTAINING PROTEIN"/>
    <property type="match status" value="1"/>
</dbReference>
<evidence type="ECO:0000313" key="3">
    <source>
        <dbReference type="Proteomes" id="UP000799779"/>
    </source>
</evidence>
<name>A0A6A5X3T6_9PLEO</name>
<dbReference type="Proteomes" id="UP000799779">
    <property type="component" value="Unassembled WGS sequence"/>
</dbReference>
<accession>A0A6A5X3T6</accession>
<protein>
    <submittedName>
        <fullName evidence="2">Alpha/beta-hydrolase</fullName>
    </submittedName>
</protein>
<dbReference type="OrthoDB" id="408373at2759"/>
<reference evidence="2" key="1">
    <citation type="journal article" date="2020" name="Stud. Mycol.">
        <title>101 Dothideomycetes genomes: a test case for predicting lifestyles and emergence of pathogens.</title>
        <authorList>
            <person name="Haridas S."/>
            <person name="Albert R."/>
            <person name="Binder M."/>
            <person name="Bloem J."/>
            <person name="Labutti K."/>
            <person name="Salamov A."/>
            <person name="Andreopoulos B."/>
            <person name="Baker S."/>
            <person name="Barry K."/>
            <person name="Bills G."/>
            <person name="Bluhm B."/>
            <person name="Cannon C."/>
            <person name="Castanera R."/>
            <person name="Culley D."/>
            <person name="Daum C."/>
            <person name="Ezra D."/>
            <person name="Gonzalez J."/>
            <person name="Henrissat B."/>
            <person name="Kuo A."/>
            <person name="Liang C."/>
            <person name="Lipzen A."/>
            <person name="Lutzoni F."/>
            <person name="Magnuson J."/>
            <person name="Mondo S."/>
            <person name="Nolan M."/>
            <person name="Ohm R."/>
            <person name="Pangilinan J."/>
            <person name="Park H.-J."/>
            <person name="Ramirez L."/>
            <person name="Alfaro M."/>
            <person name="Sun H."/>
            <person name="Tritt A."/>
            <person name="Yoshinaga Y."/>
            <person name="Zwiers L.-H."/>
            <person name="Turgeon B."/>
            <person name="Goodwin S."/>
            <person name="Spatafora J."/>
            <person name="Crous P."/>
            <person name="Grigoriev I."/>
        </authorList>
    </citation>
    <scope>NUCLEOTIDE SEQUENCE</scope>
    <source>
        <strain evidence="2">CBS 123094</strain>
    </source>
</reference>
<dbReference type="GO" id="GO:0016787">
    <property type="term" value="F:hydrolase activity"/>
    <property type="evidence" value="ECO:0007669"/>
    <property type="project" value="UniProtKB-KW"/>
</dbReference>
<dbReference type="SUPFAM" id="SSF53474">
    <property type="entry name" value="alpha/beta-Hydrolases"/>
    <property type="match status" value="1"/>
</dbReference>
<dbReference type="InterPro" id="IPR052897">
    <property type="entry name" value="Sec-Metab_Biosynth_Hydrolase"/>
</dbReference>
<evidence type="ECO:0000313" key="2">
    <source>
        <dbReference type="EMBL" id="KAF2007546.1"/>
    </source>
</evidence>
<sequence length="233" mass="25619">MPSPEKPTVVLIQGTFQLPDVYHKFAHLLESHSFPVTLTDDAQVVETAIRNLVEEDRKTVILVMHSYGGLVGSESAPKSLTLKTREERGLSGGVAYLFYTAAFVLSMGQSVASAVGHSANHEHWDGRFMVRDPGTTLYNDLPEEEAAVWADKVVPQSSKVKDTVMGRYAYGYVPSVYVVCMRDRAVLPEGQEMFARMAVAMVREVDAGHSVLLSRPEEMVALLEEMVLMGGGE</sequence>
<dbReference type="AlphaFoldDB" id="A0A6A5X3T6"/>
<dbReference type="InterPro" id="IPR029058">
    <property type="entry name" value="AB_hydrolase_fold"/>
</dbReference>
<feature type="domain" description="AB hydrolase-1" evidence="1">
    <location>
        <begin position="34"/>
        <end position="221"/>
    </location>
</feature>
<evidence type="ECO:0000259" key="1">
    <source>
        <dbReference type="Pfam" id="PF12697"/>
    </source>
</evidence>